<evidence type="ECO:0000256" key="5">
    <source>
        <dbReference type="SAM" id="MobiDB-lite"/>
    </source>
</evidence>
<dbReference type="InterPro" id="IPR010652">
    <property type="entry name" value="DUF1232"/>
</dbReference>
<protein>
    <recommendedName>
        <fullName evidence="6">DUF1232 domain-containing protein</fullName>
    </recommendedName>
</protein>
<dbReference type="Pfam" id="PF06803">
    <property type="entry name" value="DUF1232"/>
    <property type="match status" value="1"/>
</dbReference>
<proteinExistence type="predicted"/>
<feature type="region of interest" description="Disordered" evidence="5">
    <location>
        <begin position="118"/>
        <end position="137"/>
    </location>
</feature>
<evidence type="ECO:0000256" key="1">
    <source>
        <dbReference type="ARBA" id="ARBA00004127"/>
    </source>
</evidence>
<dbReference type="EMBL" id="UOEM01000023">
    <property type="protein sequence ID" value="VAW10956.1"/>
    <property type="molecule type" value="Genomic_DNA"/>
</dbReference>
<comment type="subcellular location">
    <subcellularLocation>
        <location evidence="1">Endomembrane system</location>
        <topology evidence="1">Multi-pass membrane protein</topology>
    </subcellularLocation>
</comment>
<evidence type="ECO:0000256" key="3">
    <source>
        <dbReference type="ARBA" id="ARBA00022989"/>
    </source>
</evidence>
<evidence type="ECO:0000256" key="2">
    <source>
        <dbReference type="ARBA" id="ARBA00022692"/>
    </source>
</evidence>
<dbReference type="AlphaFoldDB" id="A0A3B0TV56"/>
<gene>
    <name evidence="7" type="ORF">MNBD_ALPHA09-1016</name>
</gene>
<reference evidence="7" key="1">
    <citation type="submission" date="2018-06" db="EMBL/GenBank/DDBJ databases">
        <authorList>
            <person name="Zhirakovskaya E."/>
        </authorList>
    </citation>
    <scope>NUCLEOTIDE SEQUENCE</scope>
</reference>
<organism evidence="7">
    <name type="scientific">hydrothermal vent metagenome</name>
    <dbReference type="NCBI Taxonomy" id="652676"/>
    <lineage>
        <taxon>unclassified sequences</taxon>
        <taxon>metagenomes</taxon>
        <taxon>ecological metagenomes</taxon>
    </lineage>
</organism>
<evidence type="ECO:0000256" key="4">
    <source>
        <dbReference type="ARBA" id="ARBA00023136"/>
    </source>
</evidence>
<feature type="domain" description="DUF1232" evidence="6">
    <location>
        <begin position="69"/>
        <end position="103"/>
    </location>
</feature>
<accession>A0A3B0TV56</accession>
<evidence type="ECO:0000313" key="7">
    <source>
        <dbReference type="EMBL" id="VAW10956.1"/>
    </source>
</evidence>
<keyword evidence="3" id="KW-1133">Transmembrane helix</keyword>
<dbReference type="GO" id="GO:0012505">
    <property type="term" value="C:endomembrane system"/>
    <property type="evidence" value="ECO:0007669"/>
    <property type="project" value="UniProtKB-SubCell"/>
</dbReference>
<keyword evidence="2" id="KW-0812">Transmembrane</keyword>
<sequence length="137" mass="14528">MGASDNLSLDADPEGARHVLPVAVAADEKRVRRGFWRKLARVAGAIPFAEDAAAAYFCTADPATPLRVRAALLAALVYFIVPTDMIPDFLAGLGYTDDASVLAMALALVSGHVKPEHRDAARRAVDKKPASSPPPEH</sequence>
<evidence type="ECO:0000259" key="6">
    <source>
        <dbReference type="Pfam" id="PF06803"/>
    </source>
</evidence>
<keyword evidence="4" id="KW-0472">Membrane</keyword>
<name>A0A3B0TV56_9ZZZZ</name>